<dbReference type="Proteomes" id="UP001567538">
    <property type="component" value="Unassembled WGS sequence"/>
</dbReference>
<keyword evidence="1" id="KW-0805">Transcription regulation</keyword>
<dbReference type="PANTHER" id="PTHR32002">
    <property type="entry name" value="PROTEIN NLP8"/>
    <property type="match status" value="1"/>
</dbReference>
<dbReference type="Pfam" id="PF02042">
    <property type="entry name" value="RWP-RK"/>
    <property type="match status" value="1"/>
</dbReference>
<protein>
    <submittedName>
        <fullName evidence="8">Protein NLP6-like</fullName>
    </submittedName>
</protein>
<dbReference type="InterPro" id="IPR003035">
    <property type="entry name" value="RWP-RK_dom"/>
</dbReference>
<feature type="domain" description="RWP-RK" evidence="6">
    <location>
        <begin position="920"/>
        <end position="1005"/>
    </location>
</feature>
<dbReference type="PROSITE" id="PS51519">
    <property type="entry name" value="RWP_RK"/>
    <property type="match status" value="1"/>
</dbReference>
<dbReference type="InterPro" id="IPR053793">
    <property type="entry name" value="PB1-like"/>
</dbReference>
<comment type="caution">
    <text evidence="8">The sequence shown here is derived from an EMBL/GenBank/DDBJ whole genome shotgun (WGS) entry which is preliminary data.</text>
</comment>
<dbReference type="InterPro" id="IPR045012">
    <property type="entry name" value="NLP"/>
</dbReference>
<evidence type="ECO:0000259" key="7">
    <source>
        <dbReference type="PROSITE" id="PS51745"/>
    </source>
</evidence>
<evidence type="ECO:0000313" key="8">
    <source>
        <dbReference type="EMBL" id="KAL1543584.1"/>
    </source>
</evidence>
<sequence length="1106" mass="127460">MDQEYEERERVLSFLRGGNEWFHPYPSVTDFKQDLGEEALAHVELEDGWVLYEELLGQHKVIALLKHIAWTNENFHSLIQFWGVVKVEGRHHYLSSSHYSFLVSGLNKGLCRYRKLCSNHEYVVVDTNEERHDKQLGGVGRVYWNKLPESTPDLRLYSTHEFPMRDEAARCGFKPYMALPLFDSHTYQCYGVLEIFQSYFSYYSMGRLLSRLDQALQIAGLRSNHNSIAFRKEMQQPESEIIEVLELAVATIPRLYLAQVWIPCNKQCVNITTNLCCMEMISFIDSQSKIFNSWGNIDADMQAYLQACQLHKLQVDLHNCHSNLCGLTKNPLAHYAQRARISHCIAISHQSNSNHLCVIQFFLRPNYIKNDHSVHLLLGLLKINLKSVIFLSGKQLVEDYLRRDAIECESIDSFSLMNSYKQNFLDLNMATYLKMVDSCCLKACPAGRDKGWVFRLPAKQSVCENHAKSKSSLIKGKMEGLMKKIALKSWKHNKWIVQFWAPKMVKNRCYLETSDQPYAVGCLAKGIAAFRKQCTVNYYFVDDQAKQDGLGPPGRVFRFEHPEISPDLFYYTREEFPLRNFAMLCCNRGYLVLPVFDEDEDTGNQKLVGVLEFVGFYYSDLRSIGKQLQAAKLGSTHIDFQPRFLANEPVNIVNCGKKALKEIRNALKLIIGDIPQLHKANVWIPTRECISTTNTNRSCMELAFPTIYDMKFMPTKSVPWINIHARKGMVGMVLASENKSCFCPNLSEFSIVDQPLSHYDMSIRRDVCFAICLQSSHTGYLLYVLEFFLYQGPATYKYIQSFLSLLLPIIKHELRSFKLACGKQLGEELVVEVIEFSDANKLDSSELEPACVYPVIFKSVQYNQKEYHHGEEQQQRRQKEYHHIEEEEEEEERAEDCIVEQQNKYLQYTVEQHAEECIIAASDSNTREREKRKNSLSLSIEVLEPHFGKKLKDVAKELGVGRSTVKRACREHGIRRWPNRKEHKKNPSLFEEESYGDSEQDMLPSTDNVHPLENVTQINTGSADKVIVKVKYNEDLIKFELSLPLLGLAKLTEEVATSLNLEMGSFKLKYMDEDGDEILLTRDADLQLCPKARTTTGKTLIQLLVR</sequence>
<dbReference type="AlphaFoldDB" id="A0ABD1GHW4"/>
<keyword evidence="4" id="KW-0539">Nucleus</keyword>
<dbReference type="Pfam" id="PF00564">
    <property type="entry name" value="PB1"/>
    <property type="match status" value="1"/>
</dbReference>
<dbReference type="EMBL" id="JBEAFC010000008">
    <property type="protein sequence ID" value="KAL1543584.1"/>
    <property type="molecule type" value="Genomic_DNA"/>
</dbReference>
<accession>A0ABD1GHW4</accession>
<feature type="compositionally biased region" description="Basic and acidic residues" evidence="5">
    <location>
        <begin position="868"/>
        <end position="885"/>
    </location>
</feature>
<dbReference type="SMART" id="SM00666">
    <property type="entry name" value="PB1"/>
    <property type="match status" value="1"/>
</dbReference>
<dbReference type="PANTHER" id="PTHR32002:SF35">
    <property type="entry name" value="PROTEIN NLP6"/>
    <property type="match status" value="1"/>
</dbReference>
<evidence type="ECO:0000256" key="5">
    <source>
        <dbReference type="SAM" id="MobiDB-lite"/>
    </source>
</evidence>
<keyword evidence="2" id="KW-0238">DNA-binding</keyword>
<evidence type="ECO:0000256" key="1">
    <source>
        <dbReference type="ARBA" id="ARBA00023015"/>
    </source>
</evidence>
<evidence type="ECO:0000256" key="3">
    <source>
        <dbReference type="ARBA" id="ARBA00023163"/>
    </source>
</evidence>
<evidence type="ECO:0000256" key="2">
    <source>
        <dbReference type="ARBA" id="ARBA00023125"/>
    </source>
</evidence>
<dbReference type="Gene3D" id="3.10.20.90">
    <property type="entry name" value="Phosphatidylinositol 3-kinase Catalytic Subunit, Chain A, domain 1"/>
    <property type="match status" value="1"/>
</dbReference>
<organism evidence="8 9">
    <name type="scientific">Salvia divinorum</name>
    <name type="common">Maria pastora</name>
    <name type="synonym">Diviner's sage</name>
    <dbReference type="NCBI Taxonomy" id="28513"/>
    <lineage>
        <taxon>Eukaryota</taxon>
        <taxon>Viridiplantae</taxon>
        <taxon>Streptophyta</taxon>
        <taxon>Embryophyta</taxon>
        <taxon>Tracheophyta</taxon>
        <taxon>Spermatophyta</taxon>
        <taxon>Magnoliopsida</taxon>
        <taxon>eudicotyledons</taxon>
        <taxon>Gunneridae</taxon>
        <taxon>Pentapetalae</taxon>
        <taxon>asterids</taxon>
        <taxon>lamiids</taxon>
        <taxon>Lamiales</taxon>
        <taxon>Lamiaceae</taxon>
        <taxon>Nepetoideae</taxon>
        <taxon>Mentheae</taxon>
        <taxon>Salviinae</taxon>
        <taxon>Salvia</taxon>
        <taxon>Salvia subgen. Calosphace</taxon>
    </lineage>
</organism>
<evidence type="ECO:0000259" key="6">
    <source>
        <dbReference type="PROSITE" id="PS51519"/>
    </source>
</evidence>
<proteinExistence type="predicted"/>
<keyword evidence="3" id="KW-0804">Transcription</keyword>
<dbReference type="SUPFAM" id="SSF54277">
    <property type="entry name" value="CAD &amp; PB1 domains"/>
    <property type="match status" value="1"/>
</dbReference>
<keyword evidence="9" id="KW-1185">Reference proteome</keyword>
<dbReference type="Pfam" id="PF22922">
    <property type="entry name" value="GAF_NLP"/>
    <property type="match status" value="2"/>
</dbReference>
<dbReference type="InterPro" id="IPR000270">
    <property type="entry name" value="PB1_dom"/>
</dbReference>
<reference evidence="8 9" key="1">
    <citation type="submission" date="2024-06" db="EMBL/GenBank/DDBJ databases">
        <title>A chromosome level genome sequence of Diviner's sage (Salvia divinorum).</title>
        <authorList>
            <person name="Ford S.A."/>
            <person name="Ro D.-K."/>
            <person name="Ness R.W."/>
            <person name="Phillips M.A."/>
        </authorList>
    </citation>
    <scope>NUCLEOTIDE SEQUENCE [LARGE SCALE GENOMIC DNA]</scope>
    <source>
        <strain evidence="8">SAF-2024a</strain>
        <tissue evidence="8">Leaf</tissue>
    </source>
</reference>
<dbReference type="PROSITE" id="PS51745">
    <property type="entry name" value="PB1"/>
    <property type="match status" value="1"/>
</dbReference>
<evidence type="ECO:0000313" key="9">
    <source>
        <dbReference type="Proteomes" id="UP001567538"/>
    </source>
</evidence>
<dbReference type="GO" id="GO:0003677">
    <property type="term" value="F:DNA binding"/>
    <property type="evidence" value="ECO:0007669"/>
    <property type="project" value="UniProtKB-KW"/>
</dbReference>
<feature type="domain" description="PB1" evidence="7">
    <location>
        <begin position="1025"/>
        <end position="1106"/>
    </location>
</feature>
<feature type="region of interest" description="Disordered" evidence="5">
    <location>
        <begin position="868"/>
        <end position="893"/>
    </location>
</feature>
<dbReference type="InterPro" id="IPR055081">
    <property type="entry name" value="NLP1-9_GAF"/>
</dbReference>
<name>A0ABD1GHW4_SALDI</name>
<evidence type="ECO:0000256" key="4">
    <source>
        <dbReference type="ARBA" id="ARBA00023242"/>
    </source>
</evidence>
<gene>
    <name evidence="8" type="ORF">AAHA92_20540</name>
</gene>